<dbReference type="EMBL" id="CP124755">
    <property type="protein sequence ID" value="WGZ89967.1"/>
    <property type="molecule type" value="Genomic_DNA"/>
</dbReference>
<dbReference type="AlphaFoldDB" id="A0AA95H2F9"/>
<dbReference type="InterPro" id="IPR019887">
    <property type="entry name" value="Tscrpt_reg_AsnC/Lrp_C"/>
</dbReference>
<evidence type="ECO:0000259" key="1">
    <source>
        <dbReference type="Pfam" id="PF01037"/>
    </source>
</evidence>
<dbReference type="KEGG" id="tdu:QJT80_10690"/>
<gene>
    <name evidence="2" type="ORF">QJT80_10690</name>
</gene>
<sequence length="91" mass="9955">MVTAIVLINAERHLINATAEQLAEIPGVSEVYSVSGNYDLIALVRVPNNDALAQLVTQQMLKLNGIQKSETLLAFQAFSRHDLEAMFSIGE</sequence>
<protein>
    <submittedName>
        <fullName evidence="2">Lrp/AsnC ligand binding domain-containing protein</fullName>
    </submittedName>
</protein>
<feature type="domain" description="Transcription regulator AsnC/Lrp ligand binding" evidence="1">
    <location>
        <begin position="6"/>
        <end position="76"/>
    </location>
</feature>
<accession>A0AA95H2F9</accession>
<evidence type="ECO:0000313" key="2">
    <source>
        <dbReference type="EMBL" id="WGZ89967.1"/>
    </source>
</evidence>
<reference evidence="2" key="2">
    <citation type="submission" date="2023-04" db="EMBL/GenBank/DDBJ databases">
        <authorList>
            <person name="Beletskiy A.V."/>
            <person name="Mardanov A.V."/>
            <person name="Ravin N.V."/>
        </authorList>
    </citation>
    <scope>NUCLEOTIDE SEQUENCE</scope>
    <source>
        <strain evidence="2">GKL-01</strain>
    </source>
</reference>
<proteinExistence type="predicted"/>
<dbReference type="Gene3D" id="3.30.70.920">
    <property type="match status" value="1"/>
</dbReference>
<dbReference type="SUPFAM" id="SSF54909">
    <property type="entry name" value="Dimeric alpha+beta barrel"/>
    <property type="match status" value="1"/>
</dbReference>
<dbReference type="Pfam" id="PF01037">
    <property type="entry name" value="AsnC_trans_reg"/>
    <property type="match status" value="1"/>
</dbReference>
<organism evidence="2">
    <name type="scientific">Candidatus Thiocaldithrix dubininis</name>
    <dbReference type="NCBI Taxonomy" id="3080823"/>
    <lineage>
        <taxon>Bacteria</taxon>
        <taxon>Pseudomonadati</taxon>
        <taxon>Pseudomonadota</taxon>
        <taxon>Gammaproteobacteria</taxon>
        <taxon>Thiotrichales</taxon>
        <taxon>Thiotrichaceae</taxon>
        <taxon>Candidatus Thiocaldithrix</taxon>
    </lineage>
</organism>
<reference evidence="2" key="1">
    <citation type="journal article" date="2023" name="Int. J. Mol. Sci.">
        <title>Metagenomics Revealed a New Genus 'Candidatus Thiocaldithrix dubininis' gen. nov., sp. nov. and a New Species 'Candidatus Thiothrix putei' sp. nov. in the Family Thiotrichaceae, Some Members of Which Have Traits of Both Na+- and H+-Motive Energetics.</title>
        <authorList>
            <person name="Ravin N.V."/>
            <person name="Muntyan M.S."/>
            <person name="Smolyakov D.D."/>
            <person name="Rudenko T.S."/>
            <person name="Beletsky A.V."/>
            <person name="Mardanov A.V."/>
            <person name="Grabovich M.Y."/>
        </authorList>
    </citation>
    <scope>NUCLEOTIDE SEQUENCE</scope>
    <source>
        <strain evidence="2">GKL-01</strain>
    </source>
</reference>
<dbReference type="InterPro" id="IPR011008">
    <property type="entry name" value="Dimeric_a/b-barrel"/>
</dbReference>
<name>A0AA95H2F9_9GAMM</name>
<dbReference type="Proteomes" id="UP001300672">
    <property type="component" value="Chromosome"/>
</dbReference>